<dbReference type="Pfam" id="PF01425">
    <property type="entry name" value="Amidase"/>
    <property type="match status" value="1"/>
</dbReference>
<dbReference type="PIRSF" id="PIRSF001221">
    <property type="entry name" value="Amidase_fungi"/>
    <property type="match status" value="1"/>
</dbReference>
<feature type="active site" description="Charge relay system" evidence="3">
    <location>
        <position position="225"/>
    </location>
</feature>
<evidence type="ECO:0000256" key="2">
    <source>
        <dbReference type="ARBA" id="ARBA00022801"/>
    </source>
</evidence>
<evidence type="ECO:0000256" key="3">
    <source>
        <dbReference type="PIRSR" id="PIRSR001221-1"/>
    </source>
</evidence>
<feature type="binding site" evidence="4">
    <location>
        <position position="225"/>
    </location>
    <ligand>
        <name>substrate</name>
    </ligand>
</feature>
<comment type="caution">
    <text evidence="6">The sequence shown here is derived from an EMBL/GenBank/DDBJ whole genome shotgun (WGS) entry which is preliminary data.</text>
</comment>
<dbReference type="SUPFAM" id="SSF75304">
    <property type="entry name" value="Amidase signature (AS) enzymes"/>
    <property type="match status" value="1"/>
</dbReference>
<evidence type="ECO:0000256" key="4">
    <source>
        <dbReference type="PIRSR" id="PIRSR001221-2"/>
    </source>
</evidence>
<feature type="active site" description="Charge relay system" evidence="3">
    <location>
        <position position="150"/>
    </location>
</feature>
<proteinExistence type="inferred from homology"/>
<evidence type="ECO:0000313" key="7">
    <source>
        <dbReference type="Proteomes" id="UP000253472"/>
    </source>
</evidence>
<dbReference type="Gene3D" id="3.90.1300.10">
    <property type="entry name" value="Amidase signature (AS) domain"/>
    <property type="match status" value="1"/>
</dbReference>
<accession>A0A367XZ71</accession>
<evidence type="ECO:0000256" key="1">
    <source>
        <dbReference type="ARBA" id="ARBA00009199"/>
    </source>
</evidence>
<dbReference type="PANTHER" id="PTHR46072:SF4">
    <property type="entry name" value="AMIDASE C550.07-RELATED"/>
    <property type="match status" value="1"/>
</dbReference>
<dbReference type="OrthoDB" id="6428749at2759"/>
<dbReference type="STRING" id="5486.A0A367XZ71"/>
<sequence>MLTENYKDLAVKARKIYTDSLDKTLELFPFDKATKEKYDALPSAIGETTSDFGSPAKHPFEVYLSTLPKQTLENITEKDPVELLKDLKAKKVSCVEGLTAYFHAAVVASKLTNCVQEFLPVEALEFAKKLDANYETMKDLPLYGLPFSIKEMIPFKGRSVTHGSLAYLDRIVDYNADIVNILMDNGAYPFVRTTNPQSLMMLECELFMHGRTVNAFNSALTSGGSSGGEGALNGLYASPFGLGSDIGGSIRSPAGFNGIYGLRTTLGRIPTADYYSCNMGSESILSVTGPLSRSLDTVNLVMKTIIDAKPWLVDPTLVSIEWKEQPKKKYRVGVLLSDEVVNPTPPIKRALQIVQDKLKDVVELVPFKPYHHEKTPEILGKLYFEDGARDFRSTLENGEPLLEQTSWAIDGAEDLDMHEQWKWNLEKQKYRKEYLKHWNTYTDAEGNILDAVIAPLYPNVAPKHRTGKYWTYTSQWNLLDYPVLVFPVTIVDEELDKPEKDYVPLNDTDKFIHDQYDDPKSFAKAPVNLCVIGLRNTDEKLVEIGKILKQEIGDIFA</sequence>
<dbReference type="InterPro" id="IPR023631">
    <property type="entry name" value="Amidase_dom"/>
</dbReference>
<feature type="domain" description="Amidase" evidence="5">
    <location>
        <begin position="98"/>
        <end position="541"/>
    </location>
</feature>
<keyword evidence="7" id="KW-1185">Reference proteome</keyword>
<comment type="similarity">
    <text evidence="1">Belongs to the amidase family.</text>
</comment>
<dbReference type="AlphaFoldDB" id="A0A367XZ71"/>
<reference evidence="6 7" key="1">
    <citation type="submission" date="2018-06" db="EMBL/GenBank/DDBJ databases">
        <title>Whole genome sequencing of Candida tropicalis (genome annotated by CSBL at Korea University).</title>
        <authorList>
            <person name="Ahn J."/>
        </authorList>
    </citation>
    <scope>NUCLEOTIDE SEQUENCE [LARGE SCALE GENOMIC DNA]</scope>
    <source>
        <strain evidence="6 7">ATCC 20962</strain>
    </source>
</reference>
<dbReference type="GO" id="GO:0016787">
    <property type="term" value="F:hydrolase activity"/>
    <property type="evidence" value="ECO:0007669"/>
    <property type="project" value="UniProtKB-KW"/>
</dbReference>
<feature type="binding site" evidence="4">
    <location>
        <position position="199"/>
    </location>
    <ligand>
        <name>substrate</name>
    </ligand>
</feature>
<name>A0A367XZ71_9ASCO</name>
<dbReference type="PANTHER" id="PTHR46072">
    <property type="entry name" value="AMIDASE-RELATED-RELATED"/>
    <property type="match status" value="1"/>
</dbReference>
<evidence type="ECO:0000313" key="6">
    <source>
        <dbReference type="EMBL" id="RCK58874.1"/>
    </source>
</evidence>
<gene>
    <name evidence="6" type="ORF">Cantr_07053</name>
</gene>
<dbReference type="Proteomes" id="UP000253472">
    <property type="component" value="Unassembled WGS sequence"/>
</dbReference>
<dbReference type="InterPro" id="IPR036928">
    <property type="entry name" value="AS_sf"/>
</dbReference>
<organism evidence="6 7">
    <name type="scientific">Candida viswanathii</name>
    <dbReference type="NCBI Taxonomy" id="5486"/>
    <lineage>
        <taxon>Eukaryota</taxon>
        <taxon>Fungi</taxon>
        <taxon>Dikarya</taxon>
        <taxon>Ascomycota</taxon>
        <taxon>Saccharomycotina</taxon>
        <taxon>Pichiomycetes</taxon>
        <taxon>Debaryomycetaceae</taxon>
        <taxon>Candida/Lodderomyces clade</taxon>
        <taxon>Candida</taxon>
    </lineage>
</organism>
<keyword evidence="2" id="KW-0378">Hydrolase</keyword>
<protein>
    <recommendedName>
        <fullName evidence="5">Amidase domain-containing protein</fullName>
    </recommendedName>
</protein>
<feature type="active site" description="Acyl-ester intermediate" evidence="3">
    <location>
        <position position="249"/>
    </location>
</feature>
<feature type="binding site" evidence="4">
    <location>
        <begin position="246"/>
        <end position="249"/>
    </location>
    <ligand>
        <name>substrate</name>
    </ligand>
</feature>
<dbReference type="EMBL" id="QLNQ01000027">
    <property type="protein sequence ID" value="RCK58874.1"/>
    <property type="molecule type" value="Genomic_DNA"/>
</dbReference>
<evidence type="ECO:0000259" key="5">
    <source>
        <dbReference type="Pfam" id="PF01425"/>
    </source>
</evidence>